<dbReference type="Proteomes" id="UP000530850">
    <property type="component" value="Unassembled WGS sequence"/>
</dbReference>
<evidence type="ECO:0000256" key="8">
    <source>
        <dbReference type="SAM" id="Phobius"/>
    </source>
</evidence>
<dbReference type="PANTHER" id="PTHR30472">
    <property type="entry name" value="FERRIC ENTEROBACTIN TRANSPORT SYSTEM PERMEASE PROTEIN"/>
    <property type="match status" value="1"/>
</dbReference>
<proteinExistence type="inferred from homology"/>
<feature type="transmembrane region" description="Helical" evidence="8">
    <location>
        <begin position="350"/>
        <end position="367"/>
    </location>
</feature>
<feature type="transmembrane region" description="Helical" evidence="8">
    <location>
        <begin position="129"/>
        <end position="148"/>
    </location>
</feature>
<dbReference type="RefSeq" id="WP_211329080.1">
    <property type="nucleotide sequence ID" value="NZ_JACHYA010000004.1"/>
</dbReference>
<keyword evidence="3" id="KW-0813">Transport</keyword>
<organism evidence="9 10">
    <name type="scientific">Parvibacter caecicola</name>
    <dbReference type="NCBI Taxonomy" id="747645"/>
    <lineage>
        <taxon>Bacteria</taxon>
        <taxon>Bacillati</taxon>
        <taxon>Actinomycetota</taxon>
        <taxon>Coriobacteriia</taxon>
        <taxon>Coriobacteriales</taxon>
        <taxon>Coriobacteriaceae</taxon>
        <taxon>Parvibacter</taxon>
    </lineage>
</organism>
<name>A0A7W5GQV9_9ACTN</name>
<dbReference type="SUPFAM" id="SSF81345">
    <property type="entry name" value="ABC transporter involved in vitamin B12 uptake, BtuC"/>
    <property type="match status" value="1"/>
</dbReference>
<feature type="transmembrane region" description="Helical" evidence="8">
    <location>
        <begin position="256"/>
        <end position="273"/>
    </location>
</feature>
<evidence type="ECO:0000256" key="1">
    <source>
        <dbReference type="ARBA" id="ARBA00004651"/>
    </source>
</evidence>
<dbReference type="GO" id="GO:0005886">
    <property type="term" value="C:plasma membrane"/>
    <property type="evidence" value="ECO:0007669"/>
    <property type="project" value="UniProtKB-SubCell"/>
</dbReference>
<dbReference type="AlphaFoldDB" id="A0A7W5GQV9"/>
<evidence type="ECO:0000256" key="7">
    <source>
        <dbReference type="ARBA" id="ARBA00023136"/>
    </source>
</evidence>
<dbReference type="InterPro" id="IPR000522">
    <property type="entry name" value="ABC_transptr_permease_BtuC"/>
</dbReference>
<sequence>MSSAGKQPVAVESAARGGEAGQVAGALMGAGRATTREGGARTARVAVVFVALVALGVLGLWLDINAGYQAYSLQDLWNVVQGTAAPGLIYTLVQLRLPRVVCSLLVGIGLALSGCVLQGISRNEMAEPGILGINAGAGLLIALFIWLVPVSGVSLTVVLPLLAFVGSVAVALLDWRLAIVHGTPSPRRLLLVGVAMSTGLASVTSMVMLRLPDSDYAFVQNWIAGNIWGATWENAIMLAGVLAVLLFAVLYKARTLNVLALGPLLATGVGVNVKRQTRLLLALAVGASSVCCAVGGGLSFVGLVCPHMARRLVGPNFRWLVPATVLVGADLMLFADVISRTLLLPAEIPVGIVVAVIGAPYFLYLLAKS</sequence>
<dbReference type="Pfam" id="PF01032">
    <property type="entry name" value="FecCD"/>
    <property type="match status" value="1"/>
</dbReference>
<dbReference type="CDD" id="cd06550">
    <property type="entry name" value="TM_ABC_iron-siderophores_like"/>
    <property type="match status" value="1"/>
</dbReference>
<evidence type="ECO:0000256" key="5">
    <source>
        <dbReference type="ARBA" id="ARBA00022692"/>
    </source>
</evidence>
<accession>A0A7W5GQV9</accession>
<protein>
    <submittedName>
        <fullName evidence="9">Iron complex transport system permease protein</fullName>
    </submittedName>
</protein>
<feature type="transmembrane region" description="Helical" evidence="8">
    <location>
        <begin position="231"/>
        <end position="251"/>
    </location>
</feature>
<comment type="caution">
    <text evidence="9">The sequence shown here is derived from an EMBL/GenBank/DDBJ whole genome shotgun (WGS) entry which is preliminary data.</text>
</comment>
<evidence type="ECO:0000256" key="6">
    <source>
        <dbReference type="ARBA" id="ARBA00022989"/>
    </source>
</evidence>
<evidence type="ECO:0000313" key="9">
    <source>
        <dbReference type="EMBL" id="MBB3171648.1"/>
    </source>
</evidence>
<evidence type="ECO:0000256" key="2">
    <source>
        <dbReference type="ARBA" id="ARBA00007935"/>
    </source>
</evidence>
<keyword evidence="5 8" id="KW-0812">Transmembrane</keyword>
<dbReference type="InterPro" id="IPR037294">
    <property type="entry name" value="ABC_BtuC-like"/>
</dbReference>
<comment type="similarity">
    <text evidence="2">Belongs to the binding-protein-dependent transport system permease family. FecCD subfamily.</text>
</comment>
<feature type="transmembrane region" description="Helical" evidence="8">
    <location>
        <begin position="42"/>
        <end position="62"/>
    </location>
</feature>
<feature type="transmembrane region" description="Helical" evidence="8">
    <location>
        <begin position="97"/>
        <end position="117"/>
    </location>
</feature>
<dbReference type="GO" id="GO:0033214">
    <property type="term" value="P:siderophore-iron import into cell"/>
    <property type="evidence" value="ECO:0007669"/>
    <property type="project" value="TreeGrafter"/>
</dbReference>
<feature type="transmembrane region" description="Helical" evidence="8">
    <location>
        <begin position="189"/>
        <end position="211"/>
    </location>
</feature>
<evidence type="ECO:0000313" key="10">
    <source>
        <dbReference type="Proteomes" id="UP000530850"/>
    </source>
</evidence>
<dbReference type="GeneID" id="93357026"/>
<dbReference type="PANTHER" id="PTHR30472:SF64">
    <property type="entry name" value="IRON(3+)-HYDROXAMATE IMPORT SYSTEM PERMEASE PROTEIN FHUG"/>
    <property type="match status" value="1"/>
</dbReference>
<keyword evidence="4" id="KW-1003">Cell membrane</keyword>
<reference evidence="9 10" key="1">
    <citation type="submission" date="2020-08" db="EMBL/GenBank/DDBJ databases">
        <title>Sequencing the genomes of 1000 actinobacteria strains.</title>
        <authorList>
            <person name="Klenk H.-P."/>
        </authorList>
    </citation>
    <scope>NUCLEOTIDE SEQUENCE [LARGE SCALE GENOMIC DNA]</scope>
    <source>
        <strain evidence="9 10">DSM 22242</strain>
    </source>
</reference>
<evidence type="ECO:0000256" key="3">
    <source>
        <dbReference type="ARBA" id="ARBA00022448"/>
    </source>
</evidence>
<keyword evidence="7 8" id="KW-0472">Membrane</keyword>
<dbReference type="FunFam" id="1.10.3470.10:FF:000001">
    <property type="entry name" value="Vitamin B12 ABC transporter permease BtuC"/>
    <property type="match status" value="1"/>
</dbReference>
<dbReference type="Gene3D" id="1.10.3470.10">
    <property type="entry name" value="ABC transporter involved in vitamin B12 uptake, BtuC"/>
    <property type="match status" value="1"/>
</dbReference>
<comment type="subcellular location">
    <subcellularLocation>
        <location evidence="1">Cell membrane</location>
        <topology evidence="1">Multi-pass membrane protein</topology>
    </subcellularLocation>
</comment>
<dbReference type="GO" id="GO:0022857">
    <property type="term" value="F:transmembrane transporter activity"/>
    <property type="evidence" value="ECO:0007669"/>
    <property type="project" value="InterPro"/>
</dbReference>
<feature type="transmembrane region" description="Helical" evidence="8">
    <location>
        <begin position="279"/>
        <end position="305"/>
    </location>
</feature>
<feature type="transmembrane region" description="Helical" evidence="8">
    <location>
        <begin position="317"/>
        <end position="338"/>
    </location>
</feature>
<feature type="transmembrane region" description="Helical" evidence="8">
    <location>
        <begin position="154"/>
        <end position="177"/>
    </location>
</feature>
<gene>
    <name evidence="9" type="ORF">FHR31_001468</name>
</gene>
<keyword evidence="6 8" id="KW-1133">Transmembrane helix</keyword>
<dbReference type="EMBL" id="JACHYA010000004">
    <property type="protein sequence ID" value="MBB3171648.1"/>
    <property type="molecule type" value="Genomic_DNA"/>
</dbReference>
<evidence type="ECO:0000256" key="4">
    <source>
        <dbReference type="ARBA" id="ARBA00022475"/>
    </source>
</evidence>